<dbReference type="EMBL" id="KV922915">
    <property type="protein sequence ID" value="PIO40371.1"/>
    <property type="molecule type" value="Genomic_DNA"/>
</dbReference>
<name>A0A2G9SLU7_AQUCT</name>
<protein>
    <submittedName>
        <fullName evidence="1">Uncharacterized protein</fullName>
    </submittedName>
</protein>
<gene>
    <name evidence="1" type="ORF">AB205_0105700</name>
</gene>
<keyword evidence="2" id="KW-1185">Reference proteome</keyword>
<evidence type="ECO:0000313" key="2">
    <source>
        <dbReference type="Proteomes" id="UP000228934"/>
    </source>
</evidence>
<proteinExistence type="predicted"/>
<sequence length="42" mass="4700">MSLILYRWKCYKAIKKTDSKTSVVNMEALGSAGNQASDNIYT</sequence>
<organism evidence="1 2">
    <name type="scientific">Aquarana catesbeiana</name>
    <name type="common">American bullfrog</name>
    <name type="synonym">Rana catesbeiana</name>
    <dbReference type="NCBI Taxonomy" id="8400"/>
    <lineage>
        <taxon>Eukaryota</taxon>
        <taxon>Metazoa</taxon>
        <taxon>Chordata</taxon>
        <taxon>Craniata</taxon>
        <taxon>Vertebrata</taxon>
        <taxon>Euteleostomi</taxon>
        <taxon>Amphibia</taxon>
        <taxon>Batrachia</taxon>
        <taxon>Anura</taxon>
        <taxon>Neobatrachia</taxon>
        <taxon>Ranoidea</taxon>
        <taxon>Ranidae</taxon>
        <taxon>Aquarana</taxon>
    </lineage>
</organism>
<reference evidence="2" key="1">
    <citation type="journal article" date="2017" name="Nat. Commun.">
        <title>The North American bullfrog draft genome provides insight into hormonal regulation of long noncoding RNA.</title>
        <authorList>
            <person name="Hammond S.A."/>
            <person name="Warren R.L."/>
            <person name="Vandervalk B.P."/>
            <person name="Kucuk E."/>
            <person name="Khan H."/>
            <person name="Gibb E.A."/>
            <person name="Pandoh P."/>
            <person name="Kirk H."/>
            <person name="Zhao Y."/>
            <person name="Jones M."/>
            <person name="Mungall A.J."/>
            <person name="Coope R."/>
            <person name="Pleasance S."/>
            <person name="Moore R.A."/>
            <person name="Holt R.A."/>
            <person name="Round J.M."/>
            <person name="Ohora S."/>
            <person name="Walle B.V."/>
            <person name="Veldhoen N."/>
            <person name="Helbing C.C."/>
            <person name="Birol I."/>
        </authorList>
    </citation>
    <scope>NUCLEOTIDE SEQUENCE [LARGE SCALE GENOMIC DNA]</scope>
</reference>
<dbReference type="AlphaFoldDB" id="A0A2G9SLU7"/>
<accession>A0A2G9SLU7</accession>
<dbReference type="Proteomes" id="UP000228934">
    <property type="component" value="Unassembled WGS sequence"/>
</dbReference>
<evidence type="ECO:0000313" key="1">
    <source>
        <dbReference type="EMBL" id="PIO40371.1"/>
    </source>
</evidence>